<organism evidence="2 3">
    <name type="scientific">Volvox africanus</name>
    <dbReference type="NCBI Taxonomy" id="51714"/>
    <lineage>
        <taxon>Eukaryota</taxon>
        <taxon>Viridiplantae</taxon>
        <taxon>Chlorophyta</taxon>
        <taxon>core chlorophytes</taxon>
        <taxon>Chlorophyceae</taxon>
        <taxon>CS clade</taxon>
        <taxon>Chlamydomonadales</taxon>
        <taxon>Volvocaceae</taxon>
        <taxon>Volvox</taxon>
    </lineage>
</organism>
<comment type="caution">
    <text evidence="2">The sequence shown here is derived from an EMBL/GenBank/DDBJ whole genome shotgun (WGS) entry which is preliminary data.</text>
</comment>
<evidence type="ECO:0000313" key="2">
    <source>
        <dbReference type="EMBL" id="GIL64193.1"/>
    </source>
</evidence>
<dbReference type="AlphaFoldDB" id="A0A8J4BKP4"/>
<proteinExistence type="predicted"/>
<sequence>MISNQASNTARFPNSQSSISRSTWTVHVRRKGTSQSLRAFPLNTGVHKADHCWSRSDSPECGNHGIPQRQREHEATVNRLPVEFVFSRRVAAIMCSVLGLLSSRHAALAENGPLPSTCGSNDGDEGAVPPGVLSYIDPSGYFRLVRPCGWRIVARLPQGSSVIGSFYNPEEPGAETLAVYRAPAPPGVEETQQLGTARDVATSLAAIAPNGLIVDAKSLEHGGRSYLLAHVQFGGNTAGMFGAVREFRIVTIASGVQYTMRLTTTRYRYLAFPQVRDLANAICESFEVLV</sequence>
<dbReference type="InterPro" id="IPR002683">
    <property type="entry name" value="PsbP_C"/>
</dbReference>
<dbReference type="Proteomes" id="UP000747399">
    <property type="component" value="Unassembled WGS sequence"/>
</dbReference>
<dbReference type="Gene3D" id="3.40.1000.10">
    <property type="entry name" value="Mog1/PsbP, alpha/beta/alpha sandwich"/>
    <property type="match status" value="1"/>
</dbReference>
<dbReference type="GO" id="GO:0019898">
    <property type="term" value="C:extrinsic component of membrane"/>
    <property type="evidence" value="ECO:0007669"/>
    <property type="project" value="InterPro"/>
</dbReference>
<dbReference type="GO" id="GO:0015979">
    <property type="term" value="P:photosynthesis"/>
    <property type="evidence" value="ECO:0007669"/>
    <property type="project" value="InterPro"/>
</dbReference>
<accession>A0A8J4BKP4</accession>
<dbReference type="EMBL" id="BNCO01000064">
    <property type="protein sequence ID" value="GIL64193.1"/>
    <property type="molecule type" value="Genomic_DNA"/>
</dbReference>
<evidence type="ECO:0000259" key="1">
    <source>
        <dbReference type="Pfam" id="PF01789"/>
    </source>
</evidence>
<reference evidence="2" key="1">
    <citation type="journal article" date="2021" name="Proc. Natl. Acad. Sci. U.S.A.">
        <title>Three genomes in the algal genus Volvox reveal the fate of a haploid sex-determining region after a transition to homothallism.</title>
        <authorList>
            <person name="Yamamoto K."/>
            <person name="Hamaji T."/>
            <person name="Kawai-Toyooka H."/>
            <person name="Matsuzaki R."/>
            <person name="Takahashi F."/>
            <person name="Nishimura Y."/>
            <person name="Kawachi M."/>
            <person name="Noguchi H."/>
            <person name="Minakuchi Y."/>
            <person name="Umen J.G."/>
            <person name="Toyoda A."/>
            <person name="Nozaki H."/>
        </authorList>
    </citation>
    <scope>NUCLEOTIDE SEQUENCE</scope>
    <source>
        <strain evidence="2">NIES-3780</strain>
    </source>
</reference>
<gene>
    <name evidence="2" type="ORF">Vafri_18180</name>
</gene>
<dbReference type="Pfam" id="PF01789">
    <property type="entry name" value="PsbP"/>
    <property type="match status" value="1"/>
</dbReference>
<protein>
    <recommendedName>
        <fullName evidence="1">PsbP C-terminal domain-containing protein</fullName>
    </recommendedName>
</protein>
<evidence type="ECO:0000313" key="3">
    <source>
        <dbReference type="Proteomes" id="UP000747399"/>
    </source>
</evidence>
<feature type="domain" description="PsbP C-terminal" evidence="1">
    <location>
        <begin position="131"/>
        <end position="288"/>
    </location>
</feature>
<dbReference type="GO" id="GO:0005509">
    <property type="term" value="F:calcium ion binding"/>
    <property type="evidence" value="ECO:0007669"/>
    <property type="project" value="InterPro"/>
</dbReference>
<name>A0A8J4BKP4_9CHLO</name>
<dbReference type="GO" id="GO:0009654">
    <property type="term" value="C:photosystem II oxygen evolving complex"/>
    <property type="evidence" value="ECO:0007669"/>
    <property type="project" value="InterPro"/>
</dbReference>
<keyword evidence="3" id="KW-1185">Reference proteome</keyword>